<dbReference type="AlphaFoldDB" id="A0A017T3E2"/>
<evidence type="ECO:0000313" key="2">
    <source>
        <dbReference type="EMBL" id="EYF03502.1"/>
    </source>
</evidence>
<protein>
    <submittedName>
        <fullName evidence="2">Uncharacterized protein</fullName>
    </submittedName>
</protein>
<dbReference type="Proteomes" id="UP000019678">
    <property type="component" value="Unassembled WGS sequence"/>
</dbReference>
<feature type="compositionally biased region" description="Basic and acidic residues" evidence="1">
    <location>
        <begin position="39"/>
        <end position="53"/>
    </location>
</feature>
<keyword evidence="3" id="KW-1185">Reference proteome</keyword>
<sequence>MLRYPLPASAASGERHALHVRISTPPTTAQPPQKIPSIQERRSTQWRNPDQRRASPACVLG</sequence>
<dbReference type="EMBL" id="ASRX01000045">
    <property type="protein sequence ID" value="EYF03502.1"/>
    <property type="molecule type" value="Genomic_DNA"/>
</dbReference>
<gene>
    <name evidence="2" type="ORF">CAP_5486</name>
</gene>
<proteinExistence type="predicted"/>
<reference evidence="2 3" key="1">
    <citation type="submission" date="2013-05" db="EMBL/GenBank/DDBJ databases">
        <title>Genome assembly of Chondromyces apiculatus DSM 436.</title>
        <authorList>
            <person name="Sharma G."/>
            <person name="Khatri I."/>
            <person name="Kaur C."/>
            <person name="Mayilraj S."/>
            <person name="Subramanian S."/>
        </authorList>
    </citation>
    <scope>NUCLEOTIDE SEQUENCE [LARGE SCALE GENOMIC DNA]</scope>
    <source>
        <strain evidence="2 3">DSM 436</strain>
    </source>
</reference>
<accession>A0A017T3E2</accession>
<feature type="region of interest" description="Disordered" evidence="1">
    <location>
        <begin position="1"/>
        <end position="61"/>
    </location>
</feature>
<organism evidence="2 3">
    <name type="scientific">Chondromyces apiculatus DSM 436</name>
    <dbReference type="NCBI Taxonomy" id="1192034"/>
    <lineage>
        <taxon>Bacteria</taxon>
        <taxon>Pseudomonadati</taxon>
        <taxon>Myxococcota</taxon>
        <taxon>Polyangia</taxon>
        <taxon>Polyangiales</taxon>
        <taxon>Polyangiaceae</taxon>
        <taxon>Chondromyces</taxon>
    </lineage>
</organism>
<evidence type="ECO:0000313" key="3">
    <source>
        <dbReference type="Proteomes" id="UP000019678"/>
    </source>
</evidence>
<comment type="caution">
    <text evidence="2">The sequence shown here is derived from an EMBL/GenBank/DDBJ whole genome shotgun (WGS) entry which is preliminary data.</text>
</comment>
<evidence type="ECO:0000256" key="1">
    <source>
        <dbReference type="SAM" id="MobiDB-lite"/>
    </source>
</evidence>
<name>A0A017T3E2_9BACT</name>